<dbReference type="AlphaFoldDB" id="A0AAD7SZM8"/>
<comment type="function">
    <text evidence="4">May be involved in photoreceptor outer segment disk morphogenesis.</text>
</comment>
<sequence>MAEDLDELLDEVESKFCRNVSVTPPSPSSGKEDGGNFSVSQTPKKAEGKSGTHGSTNQEPCKNREDEDINALLEDIFDDDYDSLNFHTAKATKTDSKNSLPQPAGRRCCPVFIGGSSIPSGVGTSISQRACSQLRCTSCDFRVTSFDDHVWDLSCDYLFFRNNMPDCQKLRAKLRRKRNARAYACQCSWHSTLLLTDLRDQPELKWVCGKHEA</sequence>
<feature type="region of interest" description="Disordered" evidence="6">
    <location>
        <begin position="15"/>
        <end position="64"/>
    </location>
</feature>
<dbReference type="PANTHER" id="PTHR33958">
    <property type="entry name" value="PROTEIN C8ORF37"/>
    <property type="match status" value="1"/>
</dbReference>
<accession>A0AAD7SZM8</accession>
<evidence type="ECO:0000256" key="2">
    <source>
        <dbReference type="ARBA" id="ARBA00004496"/>
    </source>
</evidence>
<evidence type="ECO:0000256" key="3">
    <source>
        <dbReference type="ARBA" id="ARBA00022490"/>
    </source>
</evidence>
<evidence type="ECO:0000256" key="5">
    <source>
        <dbReference type="ARBA" id="ARBA00026215"/>
    </source>
</evidence>
<name>A0AAD7SZM8_9TELE</name>
<organism evidence="7 8">
    <name type="scientific">Aldrovandia affinis</name>
    <dbReference type="NCBI Taxonomy" id="143900"/>
    <lineage>
        <taxon>Eukaryota</taxon>
        <taxon>Metazoa</taxon>
        <taxon>Chordata</taxon>
        <taxon>Craniata</taxon>
        <taxon>Vertebrata</taxon>
        <taxon>Euteleostomi</taxon>
        <taxon>Actinopterygii</taxon>
        <taxon>Neopterygii</taxon>
        <taxon>Teleostei</taxon>
        <taxon>Notacanthiformes</taxon>
        <taxon>Halosauridae</taxon>
        <taxon>Aldrovandia</taxon>
    </lineage>
</organism>
<dbReference type="Pfam" id="PF14996">
    <property type="entry name" value="RMP"/>
    <property type="match status" value="1"/>
</dbReference>
<keyword evidence="8" id="KW-1185">Reference proteome</keyword>
<evidence type="ECO:0000256" key="4">
    <source>
        <dbReference type="ARBA" id="ARBA00024819"/>
    </source>
</evidence>
<dbReference type="EMBL" id="JAINUG010000022">
    <property type="protein sequence ID" value="KAJ8411653.1"/>
    <property type="molecule type" value="Genomic_DNA"/>
</dbReference>
<evidence type="ECO:0000256" key="1">
    <source>
        <dbReference type="ARBA" id="ARBA00004437"/>
    </source>
</evidence>
<dbReference type="InterPro" id="IPR029239">
    <property type="entry name" value="CFAP418"/>
</dbReference>
<proteinExistence type="predicted"/>
<evidence type="ECO:0000313" key="7">
    <source>
        <dbReference type="EMBL" id="KAJ8411653.1"/>
    </source>
</evidence>
<reference evidence="7" key="1">
    <citation type="journal article" date="2023" name="Science">
        <title>Genome structures resolve the early diversification of teleost fishes.</title>
        <authorList>
            <person name="Parey E."/>
            <person name="Louis A."/>
            <person name="Montfort J."/>
            <person name="Bouchez O."/>
            <person name="Roques C."/>
            <person name="Iampietro C."/>
            <person name="Lluch J."/>
            <person name="Castinel A."/>
            <person name="Donnadieu C."/>
            <person name="Desvignes T."/>
            <person name="Floi Bucao C."/>
            <person name="Jouanno E."/>
            <person name="Wen M."/>
            <person name="Mejri S."/>
            <person name="Dirks R."/>
            <person name="Jansen H."/>
            <person name="Henkel C."/>
            <person name="Chen W.J."/>
            <person name="Zahm M."/>
            <person name="Cabau C."/>
            <person name="Klopp C."/>
            <person name="Thompson A.W."/>
            <person name="Robinson-Rechavi M."/>
            <person name="Braasch I."/>
            <person name="Lecointre G."/>
            <person name="Bobe J."/>
            <person name="Postlethwait J.H."/>
            <person name="Berthelot C."/>
            <person name="Roest Crollius H."/>
            <person name="Guiguen Y."/>
        </authorList>
    </citation>
    <scope>NUCLEOTIDE SEQUENCE</scope>
    <source>
        <strain evidence="7">NC1722</strain>
    </source>
</reference>
<keyword evidence="3" id="KW-0963">Cytoplasm</keyword>
<comment type="caution">
    <text evidence="7">The sequence shown here is derived from an EMBL/GenBank/DDBJ whole genome shotgun (WGS) entry which is preliminary data.</text>
</comment>
<dbReference type="GO" id="GO:0001917">
    <property type="term" value="C:photoreceptor inner segment"/>
    <property type="evidence" value="ECO:0007669"/>
    <property type="project" value="UniProtKB-SubCell"/>
</dbReference>
<gene>
    <name evidence="7" type="ORF">AAFF_G00164610</name>
</gene>
<evidence type="ECO:0000256" key="6">
    <source>
        <dbReference type="SAM" id="MobiDB-lite"/>
    </source>
</evidence>
<protein>
    <recommendedName>
        <fullName evidence="5">Cilia- and flagella-associated protein 418</fullName>
    </recommendedName>
</protein>
<dbReference type="GO" id="GO:0005829">
    <property type="term" value="C:cytosol"/>
    <property type="evidence" value="ECO:0007669"/>
    <property type="project" value="TreeGrafter"/>
</dbReference>
<dbReference type="PANTHER" id="PTHR33958:SF1">
    <property type="entry name" value="CILIA- AND FLAGELLA-ASSOCIATED PROTEIN 418"/>
    <property type="match status" value="1"/>
</dbReference>
<comment type="subcellular location">
    <subcellularLocation>
        <location evidence="2">Cytoplasm</location>
    </subcellularLocation>
    <subcellularLocation>
        <location evidence="1">Photoreceptor inner segment</location>
    </subcellularLocation>
</comment>
<dbReference type="Proteomes" id="UP001221898">
    <property type="component" value="Unassembled WGS sequence"/>
</dbReference>
<evidence type="ECO:0000313" key="8">
    <source>
        <dbReference type="Proteomes" id="UP001221898"/>
    </source>
</evidence>